<dbReference type="GO" id="GO:0045892">
    <property type="term" value="P:negative regulation of DNA-templated transcription"/>
    <property type="evidence" value="ECO:0007669"/>
    <property type="project" value="InterPro"/>
</dbReference>
<keyword evidence="5" id="KW-0805">Transcription regulation</keyword>
<dbReference type="NCBIfam" id="TIGR03824">
    <property type="entry name" value="FlgM_jcvi"/>
    <property type="match status" value="1"/>
</dbReference>
<dbReference type="Pfam" id="PF04316">
    <property type="entry name" value="FlgM"/>
    <property type="match status" value="1"/>
</dbReference>
<name>A0AB39BQP3_9BACI</name>
<keyword evidence="9" id="KW-0966">Cell projection</keyword>
<dbReference type="AlphaFoldDB" id="A0AB39BQP3"/>
<evidence type="ECO:0000313" key="9">
    <source>
        <dbReference type="EMBL" id="XDI35716.1"/>
    </source>
</evidence>
<feature type="domain" description="Anti-sigma-28 factor FlgM C-terminal" evidence="8">
    <location>
        <begin position="31"/>
        <end position="81"/>
    </location>
</feature>
<accession>A0AB39BQP3</accession>
<keyword evidence="6" id="KW-0804">Transcription</keyword>
<dbReference type="EMBL" id="CP162551">
    <property type="protein sequence ID" value="XDI35716.1"/>
    <property type="molecule type" value="Genomic_DNA"/>
</dbReference>
<dbReference type="GO" id="GO:0044781">
    <property type="term" value="P:bacterial-type flagellum organization"/>
    <property type="evidence" value="ECO:0007669"/>
    <property type="project" value="UniProtKB-KW"/>
</dbReference>
<keyword evidence="4" id="KW-1005">Bacterial flagellum biogenesis</keyword>
<reference evidence="9" key="1">
    <citation type="submission" date="2024-07" db="EMBL/GenBank/DDBJ databases">
        <title>Identification and characteristics of an arsenic-resistant bacterial isolate, which belongs to a novel species.</title>
        <authorList>
            <person name="Juszczyk A."/>
            <person name="Kowalczyk A."/>
            <person name="Was K."/>
            <person name="Kosowicz W."/>
            <person name="Budzyn A."/>
            <person name="Latowski D."/>
        </authorList>
    </citation>
    <scope>NUCLEOTIDE SEQUENCE</scope>
    <source>
        <strain evidence="9">As8PL</strain>
    </source>
</reference>
<proteinExistence type="inferred from homology"/>
<evidence type="ECO:0000256" key="2">
    <source>
        <dbReference type="ARBA" id="ARBA00017823"/>
    </source>
</evidence>
<evidence type="ECO:0000256" key="1">
    <source>
        <dbReference type="ARBA" id="ARBA00005322"/>
    </source>
</evidence>
<dbReference type="Gene3D" id="6.10.140.30">
    <property type="entry name" value="Anti-sigma-28 factor FlgM"/>
    <property type="match status" value="1"/>
</dbReference>
<evidence type="ECO:0000256" key="7">
    <source>
        <dbReference type="SAM" id="MobiDB-lite"/>
    </source>
</evidence>
<sequence>MKINPYQSIQQNPYRKQVEQSEKLPEAKKVDKLEISSQALEMQKGNPLEKARQEKVEALKKQIESGEYRVDKEAVAQKMYDFWNNN</sequence>
<evidence type="ECO:0000256" key="4">
    <source>
        <dbReference type="ARBA" id="ARBA00022795"/>
    </source>
</evidence>
<feature type="region of interest" description="Disordered" evidence="7">
    <location>
        <begin position="1"/>
        <end position="30"/>
    </location>
</feature>
<dbReference type="InterPro" id="IPR031316">
    <property type="entry name" value="FlgM_C"/>
</dbReference>
<evidence type="ECO:0000256" key="3">
    <source>
        <dbReference type="ARBA" id="ARBA00022491"/>
    </source>
</evidence>
<comment type="similarity">
    <text evidence="1">Belongs to the FlgM family.</text>
</comment>
<dbReference type="SUPFAM" id="SSF101498">
    <property type="entry name" value="Anti-sigma factor FlgM"/>
    <property type="match status" value="1"/>
</dbReference>
<evidence type="ECO:0000259" key="8">
    <source>
        <dbReference type="Pfam" id="PF04316"/>
    </source>
</evidence>
<keyword evidence="9" id="KW-0969">Cilium</keyword>
<dbReference type="InterPro" id="IPR007412">
    <property type="entry name" value="FlgM"/>
</dbReference>
<dbReference type="InterPro" id="IPR035890">
    <property type="entry name" value="Anti-sigma-28_factor_FlgM_sf"/>
</dbReference>
<keyword evidence="9" id="KW-0282">Flagellum</keyword>
<feature type="compositionally biased region" description="Polar residues" evidence="7">
    <location>
        <begin position="1"/>
        <end position="14"/>
    </location>
</feature>
<keyword evidence="3" id="KW-0678">Repressor</keyword>
<gene>
    <name evidence="9" type="primary">flgM</name>
    <name evidence="9" type="ORF">AB3N04_13465</name>
</gene>
<organism evidence="9">
    <name type="scientific">Alkalihalophilus sp. As8PL</name>
    <dbReference type="NCBI Taxonomy" id="3237103"/>
    <lineage>
        <taxon>Bacteria</taxon>
        <taxon>Bacillati</taxon>
        <taxon>Bacillota</taxon>
        <taxon>Bacilli</taxon>
        <taxon>Bacillales</taxon>
        <taxon>Bacillaceae</taxon>
        <taxon>Alkalihalophilus</taxon>
    </lineage>
</organism>
<evidence type="ECO:0000256" key="5">
    <source>
        <dbReference type="ARBA" id="ARBA00023015"/>
    </source>
</evidence>
<evidence type="ECO:0000256" key="6">
    <source>
        <dbReference type="ARBA" id="ARBA00023163"/>
    </source>
</evidence>
<protein>
    <recommendedName>
        <fullName evidence="2">Negative regulator of flagellin synthesis</fullName>
    </recommendedName>
</protein>
<dbReference type="RefSeq" id="WP_317121533.1">
    <property type="nucleotide sequence ID" value="NZ_CP162551.1"/>
</dbReference>
<feature type="compositionally biased region" description="Basic and acidic residues" evidence="7">
    <location>
        <begin position="16"/>
        <end position="30"/>
    </location>
</feature>